<feature type="compositionally biased region" description="Acidic residues" evidence="1">
    <location>
        <begin position="202"/>
        <end position="214"/>
    </location>
</feature>
<sequence>MEQQLDEDLRKLRQLTLELRKTLPETTLPSEHPPENPRRHPQAPFARGPAPAERPPAPPPPADARRGMPPPVLPAEMADPSVKPSPGPPQEPAIRDPRLKKRLSLSSEQPPLRQAPAPEPKPLDPADHHRGRDHRSRAPSPLRRSRSHRPTGERRRQRSTDDDDPRRARSRRSSPEPSSRRHRSRSRRSSRPPDLVEPGCSQEDEDEDEDEDSEGPWTEERAAEEQRRYRDEMARYYVELEAYERRKRERDLYFAHSTVLGPRKAVGGGLRRRDSTEEYFQRSLESVDASCAHNSRRFSIASDRSTLDEPKPPPDFQEATHKVLPVDAEQETVEAAAVLLGLGLTRPVELVSQPKAHHKQQPIKPLEDPTRAFITEILDADAQLSSSRANRPAKPPAPTSSQSLPAHAHPNPPVQKPTSGTISAVLAAHLDRPHSPNHAAISLIRLPLPTTSSSSGPGPGPGPSRTRPLDRLDSALPSRKKQKLGDPPAPAALPRPHLRDPNSGRH</sequence>
<proteinExistence type="predicted"/>
<dbReference type="Proteomes" id="UP000005240">
    <property type="component" value="Unassembled WGS sequence"/>
</dbReference>
<feature type="compositionally biased region" description="Low complexity" evidence="1">
    <location>
        <begin position="447"/>
        <end position="456"/>
    </location>
</feature>
<dbReference type="STRING" id="630390.A0A180GXE6"/>
<feature type="compositionally biased region" description="Basic and acidic residues" evidence="1">
    <location>
        <begin position="150"/>
        <end position="167"/>
    </location>
</feature>
<feature type="compositionally biased region" description="Basic and acidic residues" evidence="1">
    <location>
        <begin position="497"/>
        <end position="506"/>
    </location>
</feature>
<evidence type="ECO:0000256" key="1">
    <source>
        <dbReference type="SAM" id="MobiDB-lite"/>
    </source>
</evidence>
<feature type="region of interest" description="Disordered" evidence="1">
    <location>
        <begin position="447"/>
        <end position="506"/>
    </location>
</feature>
<feature type="region of interest" description="Disordered" evidence="1">
    <location>
        <begin position="385"/>
        <end position="419"/>
    </location>
</feature>
<dbReference type="AlphaFoldDB" id="A0A180GXE6"/>
<keyword evidence="4" id="KW-1185">Reference proteome</keyword>
<dbReference type="OrthoDB" id="2507832at2759"/>
<feature type="region of interest" description="Disordered" evidence="1">
    <location>
        <begin position="18"/>
        <end position="230"/>
    </location>
</feature>
<dbReference type="EnsemblFungi" id="PTTG_07495-t43_1">
    <property type="protein sequence ID" value="PTTG_07495-t43_1-p1"/>
    <property type="gene ID" value="PTTG_07495"/>
</dbReference>
<dbReference type="EMBL" id="ADAS02000012">
    <property type="protein sequence ID" value="OAV97497.1"/>
    <property type="molecule type" value="Genomic_DNA"/>
</dbReference>
<gene>
    <name evidence="2" type="ORF">PTTG_07495</name>
</gene>
<name>A0A180GXE6_PUCT1</name>
<feature type="compositionally biased region" description="Basic and acidic residues" evidence="1">
    <location>
        <begin position="121"/>
        <end position="130"/>
    </location>
</feature>
<evidence type="ECO:0000313" key="4">
    <source>
        <dbReference type="Proteomes" id="UP000005240"/>
    </source>
</evidence>
<evidence type="ECO:0000313" key="2">
    <source>
        <dbReference type="EMBL" id="OAV97497.1"/>
    </source>
</evidence>
<reference evidence="3" key="4">
    <citation type="submission" date="2025-05" db="UniProtKB">
        <authorList>
            <consortium name="EnsemblFungi"/>
        </authorList>
    </citation>
    <scope>IDENTIFICATION</scope>
    <source>
        <strain evidence="3">isolate 1-1 / race 1 (BBBD)</strain>
    </source>
</reference>
<reference evidence="2" key="2">
    <citation type="submission" date="2016-05" db="EMBL/GenBank/DDBJ databases">
        <title>Comparative analysis highlights variable genome content of wheat rusts and divergence of the mating loci.</title>
        <authorList>
            <person name="Cuomo C.A."/>
            <person name="Bakkeren G."/>
            <person name="Szabo L."/>
            <person name="Khalil H."/>
            <person name="Joly D."/>
            <person name="Goldberg J."/>
            <person name="Young S."/>
            <person name="Zeng Q."/>
            <person name="Fellers J."/>
        </authorList>
    </citation>
    <scope>NUCLEOTIDE SEQUENCE [LARGE SCALE GENOMIC DNA]</scope>
    <source>
        <strain evidence="2">1-1 BBBD Race 1</strain>
    </source>
</reference>
<evidence type="ECO:0000313" key="3">
    <source>
        <dbReference type="EnsemblFungi" id="PTTG_07495-t43_1-p1"/>
    </source>
</evidence>
<feature type="compositionally biased region" description="Basic residues" evidence="1">
    <location>
        <begin position="131"/>
        <end position="149"/>
    </location>
</feature>
<organism evidence="2">
    <name type="scientific">Puccinia triticina (isolate 1-1 / race 1 (BBBD))</name>
    <name type="common">Brown leaf rust fungus</name>
    <dbReference type="NCBI Taxonomy" id="630390"/>
    <lineage>
        <taxon>Eukaryota</taxon>
        <taxon>Fungi</taxon>
        <taxon>Dikarya</taxon>
        <taxon>Basidiomycota</taxon>
        <taxon>Pucciniomycotina</taxon>
        <taxon>Pucciniomycetes</taxon>
        <taxon>Pucciniales</taxon>
        <taxon>Pucciniaceae</taxon>
        <taxon>Puccinia</taxon>
    </lineage>
</organism>
<dbReference type="VEuPathDB" id="FungiDB:PTTG_07495"/>
<protein>
    <submittedName>
        <fullName evidence="2 3">Uncharacterized protein</fullName>
    </submittedName>
</protein>
<reference evidence="3 4" key="3">
    <citation type="journal article" date="2017" name="G3 (Bethesda)">
        <title>Comparative analysis highlights variable genome content of wheat rusts and divergence of the mating loci.</title>
        <authorList>
            <person name="Cuomo C.A."/>
            <person name="Bakkeren G."/>
            <person name="Khalil H.B."/>
            <person name="Panwar V."/>
            <person name="Joly D."/>
            <person name="Linning R."/>
            <person name="Sakthikumar S."/>
            <person name="Song X."/>
            <person name="Adiconis X."/>
            <person name="Fan L."/>
            <person name="Goldberg J.M."/>
            <person name="Levin J.Z."/>
            <person name="Young S."/>
            <person name="Zeng Q."/>
            <person name="Anikster Y."/>
            <person name="Bruce M."/>
            <person name="Wang M."/>
            <person name="Yin C."/>
            <person name="McCallum B."/>
            <person name="Szabo L.J."/>
            <person name="Hulbert S."/>
            <person name="Chen X."/>
            <person name="Fellers J.P."/>
        </authorList>
    </citation>
    <scope>NUCLEOTIDE SEQUENCE</scope>
    <source>
        <strain evidence="4">Isolate 1-1 / race 1 (BBBD)</strain>
        <strain evidence="3">isolate 1-1 / race 1 (BBBD)</strain>
    </source>
</reference>
<feature type="compositionally biased region" description="Basic residues" evidence="1">
    <location>
        <begin position="180"/>
        <end position="190"/>
    </location>
</feature>
<accession>A0A180GXE6</accession>
<feature type="compositionally biased region" description="Basic and acidic residues" evidence="1">
    <location>
        <begin position="218"/>
        <end position="230"/>
    </location>
</feature>
<feature type="compositionally biased region" description="Pro residues" evidence="1">
    <location>
        <begin position="52"/>
        <end position="73"/>
    </location>
</feature>
<reference evidence="2" key="1">
    <citation type="submission" date="2009-11" db="EMBL/GenBank/DDBJ databases">
        <authorList>
            <consortium name="The Broad Institute Genome Sequencing Platform"/>
            <person name="Ward D."/>
            <person name="Feldgarden M."/>
            <person name="Earl A."/>
            <person name="Young S.K."/>
            <person name="Zeng Q."/>
            <person name="Koehrsen M."/>
            <person name="Alvarado L."/>
            <person name="Berlin A."/>
            <person name="Bochicchio J."/>
            <person name="Borenstein D."/>
            <person name="Chapman S.B."/>
            <person name="Chen Z."/>
            <person name="Engels R."/>
            <person name="Freedman E."/>
            <person name="Gellesch M."/>
            <person name="Goldberg J."/>
            <person name="Griggs A."/>
            <person name="Gujja S."/>
            <person name="Heilman E."/>
            <person name="Heiman D."/>
            <person name="Hepburn T."/>
            <person name="Howarth C."/>
            <person name="Jen D."/>
            <person name="Larson L."/>
            <person name="Lewis B."/>
            <person name="Mehta T."/>
            <person name="Park D."/>
            <person name="Pearson M."/>
            <person name="Roberts A."/>
            <person name="Saif S."/>
            <person name="Shea T."/>
            <person name="Shenoy N."/>
            <person name="Sisk P."/>
            <person name="Stolte C."/>
            <person name="Sykes S."/>
            <person name="Thomson T."/>
            <person name="Walk T."/>
            <person name="White J."/>
            <person name="Yandava C."/>
            <person name="Izard J."/>
            <person name="Baranova O.V."/>
            <person name="Blanton J.M."/>
            <person name="Tanner A.C."/>
            <person name="Dewhirst F.E."/>
            <person name="Haas B."/>
            <person name="Nusbaum C."/>
            <person name="Birren B."/>
        </authorList>
    </citation>
    <scope>NUCLEOTIDE SEQUENCE [LARGE SCALE GENOMIC DNA]</scope>
    <source>
        <strain evidence="2">1-1 BBBD Race 1</strain>
    </source>
</reference>